<evidence type="ECO:0008006" key="3">
    <source>
        <dbReference type="Google" id="ProtNLM"/>
    </source>
</evidence>
<protein>
    <recommendedName>
        <fullName evidence="3">CCHC-type domain-containing protein</fullName>
    </recommendedName>
</protein>
<name>A0A4Y2W556_ARAVE</name>
<keyword evidence="2" id="KW-1185">Reference proteome</keyword>
<evidence type="ECO:0000313" key="2">
    <source>
        <dbReference type="Proteomes" id="UP000499080"/>
    </source>
</evidence>
<dbReference type="OrthoDB" id="6423818at2759"/>
<comment type="caution">
    <text evidence="1">The sequence shown here is derived from an EMBL/GenBank/DDBJ whole genome shotgun (WGS) entry which is preliminary data.</text>
</comment>
<reference evidence="1 2" key="1">
    <citation type="journal article" date="2019" name="Sci. Rep.">
        <title>Orb-weaving spider Araneus ventricosus genome elucidates the spidroin gene catalogue.</title>
        <authorList>
            <person name="Kono N."/>
            <person name="Nakamura H."/>
            <person name="Ohtoshi R."/>
            <person name="Moran D.A.P."/>
            <person name="Shinohara A."/>
            <person name="Yoshida Y."/>
            <person name="Fujiwara M."/>
            <person name="Mori M."/>
            <person name="Tomita M."/>
            <person name="Arakawa K."/>
        </authorList>
    </citation>
    <scope>NUCLEOTIDE SEQUENCE [LARGE SCALE GENOMIC DNA]</scope>
</reference>
<dbReference type="EMBL" id="BGPR01054524">
    <property type="protein sequence ID" value="GBO31260.1"/>
    <property type="molecule type" value="Genomic_DNA"/>
</dbReference>
<sequence>MANKIREAIHQNDTLKEVCSARKPKVRIPHIIIYDVEKREEGVTREIEEQTLIEKIRKSNSLPPGETKVLFRKKGRGNREHWVVEIAPKIFAQIKNDNRLQCGFGSYRFKEYIEPMRCFKCHRLGHGKATCVQEQELCSKCPGVHSFKTCKNAAPVCRNCREYNRANNQKVRVDHVATSDKCPVFLRVGWLFGV</sequence>
<gene>
    <name evidence="1" type="ORF">AVEN_77453_1</name>
</gene>
<organism evidence="1 2">
    <name type="scientific">Araneus ventricosus</name>
    <name type="common">Orbweaver spider</name>
    <name type="synonym">Epeira ventricosa</name>
    <dbReference type="NCBI Taxonomy" id="182803"/>
    <lineage>
        <taxon>Eukaryota</taxon>
        <taxon>Metazoa</taxon>
        <taxon>Ecdysozoa</taxon>
        <taxon>Arthropoda</taxon>
        <taxon>Chelicerata</taxon>
        <taxon>Arachnida</taxon>
        <taxon>Araneae</taxon>
        <taxon>Araneomorphae</taxon>
        <taxon>Entelegynae</taxon>
        <taxon>Araneoidea</taxon>
        <taxon>Araneidae</taxon>
        <taxon>Araneus</taxon>
    </lineage>
</organism>
<accession>A0A4Y2W556</accession>
<evidence type="ECO:0000313" key="1">
    <source>
        <dbReference type="EMBL" id="GBO31260.1"/>
    </source>
</evidence>
<dbReference type="AlphaFoldDB" id="A0A4Y2W556"/>
<proteinExistence type="predicted"/>
<dbReference type="Proteomes" id="UP000499080">
    <property type="component" value="Unassembled WGS sequence"/>
</dbReference>